<gene>
    <name evidence="2" type="ORF">SAMN02927928_1350</name>
</gene>
<reference evidence="3" key="1">
    <citation type="submission" date="2016-10" db="EMBL/GenBank/DDBJ databases">
        <authorList>
            <person name="Varghese N."/>
            <person name="Submissions S."/>
        </authorList>
    </citation>
    <scope>NUCLEOTIDE SEQUENCE [LARGE SCALE GENOMIC DNA]</scope>
    <source>
        <strain evidence="3">CGMCC 1.3431</strain>
    </source>
</reference>
<protein>
    <submittedName>
        <fullName evidence="2">KAP family P-loop domain-containing protein</fullName>
    </submittedName>
</protein>
<dbReference type="OrthoDB" id="88903at2"/>
<keyword evidence="3" id="KW-1185">Reference proteome</keyword>
<feature type="domain" description="KAP NTPase" evidence="1">
    <location>
        <begin position="31"/>
        <end position="338"/>
    </location>
</feature>
<sequence length="449" mass="51153">MRIFPPQLVIGENDGFLPRYDIFERKKIGQGITNLLDSVSDPLVLALDAQWGSGKTTFLKMLAGHLRQADFPVIYFDAFENDYHEDAFLPIAGEIFSLIKSKTHSSEARSFQKKAVSAAKIVLRSALKVGIKAATAGILDGKEFENVAEDIGEELSTLEDKYIGEMITEQEAKKETVEEFKTSLSKISEIIRKSYGDKTQIKPLIFIIDELDRCRPDFALSVLERMKHFFQVDNVHFILGVHMGALQSSVKAAYGADIDAKIYLQKFISINISLVDNNDHEHTSTIKKFTTNLIENLELNNEEFEYFRKSKSYIDQIAEEKNLSLRTIEKIVTNIAICINYTGGTTFRPYPLIIGLCIFKALDSDLFVQAKTGKLKFLTVSQYFNFQKDANGTYEDAWTVNWWRYCMGEEMTEEELSDYRNVRFNYNFGERATILKVVANNVVDKIVNS</sequence>
<dbReference type="AlphaFoldDB" id="A0A1G4QLL5"/>
<accession>A0A1G4QLL5</accession>
<dbReference type="Proteomes" id="UP000199150">
    <property type="component" value="Unassembled WGS sequence"/>
</dbReference>
<name>A0A1G4QLL5_9CAUL</name>
<evidence type="ECO:0000313" key="3">
    <source>
        <dbReference type="Proteomes" id="UP000199150"/>
    </source>
</evidence>
<evidence type="ECO:0000259" key="1">
    <source>
        <dbReference type="Pfam" id="PF07693"/>
    </source>
</evidence>
<dbReference type="RefSeq" id="WP_090645222.1">
    <property type="nucleotide sequence ID" value="NZ_CBCRYE010000001.1"/>
</dbReference>
<dbReference type="SUPFAM" id="SSF52540">
    <property type="entry name" value="P-loop containing nucleoside triphosphate hydrolases"/>
    <property type="match status" value="1"/>
</dbReference>
<dbReference type="Gene3D" id="3.40.50.300">
    <property type="entry name" value="P-loop containing nucleotide triphosphate hydrolases"/>
    <property type="match status" value="1"/>
</dbReference>
<dbReference type="InterPro" id="IPR011646">
    <property type="entry name" value="KAP_P-loop"/>
</dbReference>
<evidence type="ECO:0000313" key="2">
    <source>
        <dbReference type="EMBL" id="SCW45504.1"/>
    </source>
</evidence>
<dbReference type="Pfam" id="PF07693">
    <property type="entry name" value="KAP_NTPase"/>
    <property type="match status" value="1"/>
</dbReference>
<organism evidence="2 3">
    <name type="scientific">Asticcacaulis taihuensis</name>
    <dbReference type="NCBI Taxonomy" id="260084"/>
    <lineage>
        <taxon>Bacteria</taxon>
        <taxon>Pseudomonadati</taxon>
        <taxon>Pseudomonadota</taxon>
        <taxon>Alphaproteobacteria</taxon>
        <taxon>Caulobacterales</taxon>
        <taxon>Caulobacteraceae</taxon>
        <taxon>Asticcacaulis</taxon>
    </lineage>
</organism>
<proteinExistence type="predicted"/>
<dbReference type="EMBL" id="FMTS01000001">
    <property type="protein sequence ID" value="SCW45504.1"/>
    <property type="molecule type" value="Genomic_DNA"/>
</dbReference>
<dbReference type="InterPro" id="IPR027417">
    <property type="entry name" value="P-loop_NTPase"/>
</dbReference>